<keyword evidence="7" id="KW-1185">Reference proteome</keyword>
<reference evidence="6 7" key="1">
    <citation type="journal article" date="2015" name="Genome Biol. Evol.">
        <title>Characterization of Three Mycobacterium spp. with Potential Use in Bioremediation by Genome Sequencing and Comparative Genomics.</title>
        <authorList>
            <person name="Das S."/>
            <person name="Pettersson B.M."/>
            <person name="Behra P.R."/>
            <person name="Ramesh M."/>
            <person name="Dasgupta S."/>
            <person name="Bhattacharya A."/>
            <person name="Kirsebom L.A."/>
        </authorList>
    </citation>
    <scope>NUCLEOTIDE SEQUENCE [LARGE SCALE GENOMIC DNA]</scope>
    <source>
        <strain evidence="6 7">DSM 43826</strain>
    </source>
</reference>
<evidence type="ECO:0000256" key="3">
    <source>
        <dbReference type="ARBA" id="ARBA00023136"/>
    </source>
</evidence>
<organism evidence="6 7">
    <name type="scientific">Mycolicibacterium chlorophenolicum</name>
    <dbReference type="NCBI Taxonomy" id="37916"/>
    <lineage>
        <taxon>Bacteria</taxon>
        <taxon>Bacillati</taxon>
        <taxon>Actinomycetota</taxon>
        <taxon>Actinomycetes</taxon>
        <taxon>Mycobacteriales</taxon>
        <taxon>Mycobacteriaceae</taxon>
        <taxon>Mycolicibacterium</taxon>
    </lineage>
</organism>
<evidence type="ECO:0000313" key="7">
    <source>
        <dbReference type="Proteomes" id="UP000036513"/>
    </source>
</evidence>
<keyword evidence="1" id="KW-1003">Cell membrane</keyword>
<keyword evidence="5" id="KW-0449">Lipoprotein</keyword>
<evidence type="ECO:0000256" key="1">
    <source>
        <dbReference type="ARBA" id="ARBA00022475"/>
    </source>
</evidence>
<dbReference type="Pfam" id="PF05481">
    <property type="entry name" value="Myco_19_kDa"/>
    <property type="match status" value="1"/>
</dbReference>
<accession>A0A0J6W139</accession>
<keyword evidence="2" id="KW-0732">Signal</keyword>
<dbReference type="InterPro" id="IPR008691">
    <property type="entry name" value="LpqH"/>
</dbReference>
<dbReference type="EMBL" id="JYNL01000030">
    <property type="protein sequence ID" value="KMO75402.1"/>
    <property type="molecule type" value="Genomic_DNA"/>
</dbReference>
<protein>
    <recommendedName>
        <fullName evidence="8">19 kDa lipoprotein antigen</fullName>
    </recommendedName>
</protein>
<evidence type="ECO:0000256" key="5">
    <source>
        <dbReference type="ARBA" id="ARBA00023288"/>
    </source>
</evidence>
<dbReference type="RefSeq" id="WP_048471073.1">
    <property type="nucleotide sequence ID" value="NZ_JYNL01000030.1"/>
</dbReference>
<proteinExistence type="predicted"/>
<dbReference type="AlphaFoldDB" id="A0A0J6W139"/>
<dbReference type="PATRIC" id="fig|37916.4.peg.3557"/>
<dbReference type="SMR" id="A0A0J6W139"/>
<evidence type="ECO:0000256" key="4">
    <source>
        <dbReference type="ARBA" id="ARBA00023139"/>
    </source>
</evidence>
<evidence type="ECO:0000256" key="2">
    <source>
        <dbReference type="ARBA" id="ARBA00022729"/>
    </source>
</evidence>
<keyword evidence="4" id="KW-0564">Palmitate</keyword>
<evidence type="ECO:0008006" key="8">
    <source>
        <dbReference type="Google" id="ProtNLM"/>
    </source>
</evidence>
<comment type="caution">
    <text evidence="6">The sequence shown here is derived from an EMBL/GenBank/DDBJ whole genome shotgun (WGS) entry which is preliminary data.</text>
</comment>
<keyword evidence="3" id="KW-0472">Membrane</keyword>
<dbReference type="Proteomes" id="UP000036513">
    <property type="component" value="Unassembled WGS sequence"/>
</dbReference>
<name>A0A0J6W139_9MYCO</name>
<dbReference type="GO" id="GO:0016020">
    <property type="term" value="C:membrane"/>
    <property type="evidence" value="ECO:0007669"/>
    <property type="project" value="InterPro"/>
</dbReference>
<dbReference type="STRING" id="37916.MCHLDSM_03622"/>
<gene>
    <name evidence="6" type="ORF">MCHLDSM_03622</name>
</gene>
<evidence type="ECO:0000313" key="6">
    <source>
        <dbReference type="EMBL" id="KMO75402.1"/>
    </source>
</evidence>
<dbReference type="PROSITE" id="PS51257">
    <property type="entry name" value="PROKAR_LIPOPROTEIN"/>
    <property type="match status" value="1"/>
</dbReference>
<sequence precursor="true">MELRHLMAAVAGGVVVLGAAGCSSPEPALGGTTATVTIDGNDAGGALPVTCRQTGFTWYIQTPEKEKGFTAVLATDGPAKAKSVEFRDLGGFSGNFWAGNFGEAEVTGGQGKYTITGTADGNFTAKPSDAVTAKFRIQANC</sequence>